<dbReference type="InterPro" id="IPR007563">
    <property type="entry name" value="DUF554"/>
</dbReference>
<evidence type="ECO:0000256" key="1">
    <source>
        <dbReference type="SAM" id="Phobius"/>
    </source>
</evidence>
<keyword evidence="1" id="KW-1133">Transmembrane helix</keyword>
<feature type="transmembrane region" description="Helical" evidence="1">
    <location>
        <begin position="56"/>
        <end position="74"/>
    </location>
</feature>
<dbReference type="AlphaFoldDB" id="A0A1M5ZVM2"/>
<dbReference type="PANTHER" id="PTHR36111:SF2">
    <property type="entry name" value="INNER MEMBRANE PROTEIN"/>
    <property type="match status" value="1"/>
</dbReference>
<gene>
    <name evidence="2" type="ORF">SAMN02745941_03489</name>
</gene>
<sequence>MLGTIVNFFTIFVGGIIGVLLKGGLPKRFTDTIMSGVALCVIYIGISGTLKGENMLLIVISIAIGSLLGELINIDEKLILLGNFIENKAKSFSKDTSISLGFVTASLLFCVGAMAVVGSLESGLLGKYDILFTKSILDGVTSLILSSTLGIGVILSAFSVLVYQGLITLAASLLQNILTTPIVNEMSAVGSLLIIGIGLNMLGITKIKVANMLPAIFIPIIYGLFF</sequence>
<feature type="transmembrane region" description="Helical" evidence="1">
    <location>
        <begin position="182"/>
        <end position="203"/>
    </location>
</feature>
<proteinExistence type="predicted"/>
<feature type="transmembrane region" description="Helical" evidence="1">
    <location>
        <begin position="98"/>
        <end position="120"/>
    </location>
</feature>
<feature type="transmembrane region" description="Helical" evidence="1">
    <location>
        <begin position="32"/>
        <end position="50"/>
    </location>
</feature>
<dbReference type="Pfam" id="PF04474">
    <property type="entry name" value="DUF554"/>
    <property type="match status" value="1"/>
</dbReference>
<organism evidence="2 3">
    <name type="scientific">Clostridium intestinale DSM 6191</name>
    <dbReference type="NCBI Taxonomy" id="1121320"/>
    <lineage>
        <taxon>Bacteria</taxon>
        <taxon>Bacillati</taxon>
        <taxon>Bacillota</taxon>
        <taxon>Clostridia</taxon>
        <taxon>Eubacteriales</taxon>
        <taxon>Clostridiaceae</taxon>
        <taxon>Clostridium</taxon>
    </lineage>
</organism>
<reference evidence="2 3" key="1">
    <citation type="submission" date="2016-11" db="EMBL/GenBank/DDBJ databases">
        <authorList>
            <person name="Jaros S."/>
            <person name="Januszkiewicz K."/>
            <person name="Wedrychowicz H."/>
        </authorList>
    </citation>
    <scope>NUCLEOTIDE SEQUENCE [LARGE SCALE GENOMIC DNA]</scope>
    <source>
        <strain evidence="2 3">DSM 6191</strain>
    </source>
</reference>
<feature type="transmembrane region" description="Helical" evidence="1">
    <location>
        <begin position="140"/>
        <end position="170"/>
    </location>
</feature>
<evidence type="ECO:0008006" key="4">
    <source>
        <dbReference type="Google" id="ProtNLM"/>
    </source>
</evidence>
<dbReference type="PANTHER" id="PTHR36111">
    <property type="entry name" value="INNER MEMBRANE PROTEIN-RELATED"/>
    <property type="match status" value="1"/>
</dbReference>
<keyword evidence="1" id="KW-0812">Transmembrane</keyword>
<dbReference type="Proteomes" id="UP000184241">
    <property type="component" value="Unassembled WGS sequence"/>
</dbReference>
<feature type="transmembrane region" description="Helical" evidence="1">
    <location>
        <begin position="6"/>
        <end position="25"/>
    </location>
</feature>
<evidence type="ECO:0000313" key="2">
    <source>
        <dbReference type="EMBL" id="SHI28347.1"/>
    </source>
</evidence>
<evidence type="ECO:0000313" key="3">
    <source>
        <dbReference type="Proteomes" id="UP000184241"/>
    </source>
</evidence>
<dbReference type="RefSeq" id="WP_073021551.1">
    <property type="nucleotide sequence ID" value="NZ_FQXU01000011.1"/>
</dbReference>
<keyword evidence="1" id="KW-0472">Membrane</keyword>
<accession>A0A1M5ZVM2</accession>
<name>A0A1M5ZVM2_9CLOT</name>
<protein>
    <recommendedName>
        <fullName evidence="4">DUF554 domain-containing protein</fullName>
    </recommendedName>
</protein>
<dbReference type="EMBL" id="FQXU01000011">
    <property type="protein sequence ID" value="SHI28347.1"/>
    <property type="molecule type" value="Genomic_DNA"/>
</dbReference>